<dbReference type="EMBL" id="EQ977181">
    <property type="protein sequence ID" value="EEF26482.1"/>
    <property type="molecule type" value="Genomic_DNA"/>
</dbReference>
<accession>B9TCD0</accession>
<dbReference type="InParanoid" id="B9TCD0"/>
<dbReference type="AlphaFoldDB" id="B9TCD0"/>
<evidence type="ECO:0000313" key="2">
    <source>
        <dbReference type="Proteomes" id="UP000008311"/>
    </source>
</evidence>
<organism evidence="1 2">
    <name type="scientific">Ricinus communis</name>
    <name type="common">Castor bean</name>
    <dbReference type="NCBI Taxonomy" id="3988"/>
    <lineage>
        <taxon>Eukaryota</taxon>
        <taxon>Viridiplantae</taxon>
        <taxon>Streptophyta</taxon>
        <taxon>Embryophyta</taxon>
        <taxon>Tracheophyta</taxon>
        <taxon>Spermatophyta</taxon>
        <taxon>Magnoliopsida</taxon>
        <taxon>eudicotyledons</taxon>
        <taxon>Gunneridae</taxon>
        <taxon>Pentapetalae</taxon>
        <taxon>rosids</taxon>
        <taxon>fabids</taxon>
        <taxon>Malpighiales</taxon>
        <taxon>Euphorbiaceae</taxon>
        <taxon>Acalyphoideae</taxon>
        <taxon>Acalypheae</taxon>
        <taxon>Ricinus</taxon>
    </lineage>
</organism>
<keyword evidence="2" id="KW-1185">Reference proteome</keyword>
<proteinExistence type="predicted"/>
<name>B9TCD0_RICCO</name>
<dbReference type="Proteomes" id="UP000008311">
    <property type="component" value="Unassembled WGS sequence"/>
</dbReference>
<sequence>MVARPDHAVVPLPGAHQRQAHQRRLRQIKAACQVARFQVIQRWRQVVPAAPVQHRYRQLGITADPLHRSLLMQNEPGAQNGVTRHSRAPGTGEAFAIQAVDLDAQLIDVGTAARGQLPMEQDARLHRRHRIQILNARRRHLQRAQLRLVQSRQRHVGRCDAGRAAAAMQNQLGEILVQAVEQRGDGLLAVQCAAEGPAQMQAAVAHNGANVKPAAAGALSSAARAGAFRRQLPGRVR</sequence>
<reference evidence="2" key="1">
    <citation type="journal article" date="2010" name="Nat. Biotechnol.">
        <title>Draft genome sequence of the oilseed species Ricinus communis.</title>
        <authorList>
            <person name="Chan A.P."/>
            <person name="Crabtree J."/>
            <person name="Zhao Q."/>
            <person name="Lorenzi H."/>
            <person name="Orvis J."/>
            <person name="Puiu D."/>
            <person name="Melake-Berhan A."/>
            <person name="Jones K.M."/>
            <person name="Redman J."/>
            <person name="Chen G."/>
            <person name="Cahoon E.B."/>
            <person name="Gedil M."/>
            <person name="Stanke M."/>
            <person name="Haas B.J."/>
            <person name="Wortman J.R."/>
            <person name="Fraser-Liggett C.M."/>
            <person name="Ravel J."/>
            <person name="Rabinowicz P.D."/>
        </authorList>
    </citation>
    <scope>NUCLEOTIDE SEQUENCE [LARGE SCALE GENOMIC DNA]</scope>
    <source>
        <strain evidence="2">cv. Hale</strain>
    </source>
</reference>
<feature type="non-terminal residue" evidence="1">
    <location>
        <position position="237"/>
    </location>
</feature>
<gene>
    <name evidence="1" type="ORF">RCOM_0434200</name>
</gene>
<evidence type="ECO:0000313" key="1">
    <source>
        <dbReference type="EMBL" id="EEF26482.1"/>
    </source>
</evidence>
<protein>
    <submittedName>
        <fullName evidence="1">Uncharacterized protein</fullName>
    </submittedName>
</protein>